<evidence type="ECO:0000259" key="2">
    <source>
        <dbReference type="Pfam" id="PF13529"/>
    </source>
</evidence>
<comment type="caution">
    <text evidence="3">The sequence shown here is derived from an EMBL/GenBank/DDBJ whole genome shotgun (WGS) entry which is preliminary data.</text>
</comment>
<dbReference type="InterPro" id="IPR039564">
    <property type="entry name" value="Peptidase_C39-like"/>
</dbReference>
<organism evidence="3 4">
    <name type="scientific">Mediterraneibacter catenae</name>
    <dbReference type="NCBI Taxonomy" id="2594882"/>
    <lineage>
        <taxon>Bacteria</taxon>
        <taxon>Bacillati</taxon>
        <taxon>Bacillota</taxon>
        <taxon>Clostridia</taxon>
        <taxon>Lachnospirales</taxon>
        <taxon>Lachnospiraceae</taxon>
        <taxon>Mediterraneibacter</taxon>
    </lineage>
</organism>
<feature type="compositionally biased region" description="Polar residues" evidence="1">
    <location>
        <begin position="471"/>
        <end position="483"/>
    </location>
</feature>
<reference evidence="3" key="1">
    <citation type="submission" date="2019-07" db="EMBL/GenBank/DDBJ databases">
        <authorList>
            <person name="Wongkuna S."/>
            <person name="Scaria J."/>
        </authorList>
    </citation>
    <scope>NUCLEOTIDE SEQUENCE [LARGE SCALE GENOMIC DNA]</scope>
    <source>
        <strain evidence="3">SW178</strain>
    </source>
</reference>
<evidence type="ECO:0000256" key="1">
    <source>
        <dbReference type="SAM" id="MobiDB-lite"/>
    </source>
</evidence>
<accession>A0A5M9HUH1</accession>
<dbReference type="Proteomes" id="UP000322025">
    <property type="component" value="Unassembled WGS sequence"/>
</dbReference>
<sequence>MKKRLIKVGVLAAVFIAALVISSMVINSGTDDEIVDMGSPTLPRVSFTVGNTEVNPLFGYVQDMDVTAMRDTITPLGAGGSLTVNIEENGNEISDISYEVYSLDGEDKYTEGNADVPDENGQVSLRLGNILSDEVREAVLKLVLTAGDETVSYYTRIADPTDLTTQKCLEYAMDFHDKAINQNGTEDLQSHLEPNEESDNTTYQTVNIHSDVTHVQWGELSPEIVGDVEWSIKESNTVYTSILAKYQVSCQDENGETALYNVKEFFRVRFLVDTIYLLDYNRDMEQIFEGRTQDFDENGILFGITSLDDVQYEANSDETIVAFVQGRNLWLYNGEEDELTEVFSFSDQEGRDMRSKNDQHAVRIISMDDNGNLAFAVYGYMNRGYHEGEVGVGIYYFSTDTNAIEEKAFIPSTKSYAIAADELGKMVYYNHEQSMLHVLADGTLYQIDLDSDDQTVLAENLSEDQYAVSDDGQQMAYQTAGSQSDEEDNSEEGTDAAQTGICVMNLKSGDTYTIDAADGETLRPLGFINGDFVFGKSRPSDTGVTAAGEEISPMYEIEIRNSKNETEAQYSFEDQNIYTTDILIDGNLLTLNRVVKEGDTYNSTSQEYITNNQERAETSISLETYTTDLKETQVRMTFADGIGSTEPKLIKPGQIASREPLTVTLGGGDSGEKFYVYGMGELVEIYDRAGYAIQKANEVSGVVISSNQQYVWERGNRDLVYSTDASAFGREGNETSLEACERYMERYEAHQINLTGCTLDQVLYVINRGCPVIALIDTDHAVLLTGYTTTDITYIDPNDGESHTVSMSTMEKQTEDSGNVFIGYIS</sequence>
<dbReference type="Gene3D" id="3.90.70.10">
    <property type="entry name" value="Cysteine proteinases"/>
    <property type="match status" value="1"/>
</dbReference>
<name>A0A5M9HUH1_9FIRM</name>
<proteinExistence type="predicted"/>
<feature type="compositionally biased region" description="Acidic residues" evidence="1">
    <location>
        <begin position="484"/>
        <end position="494"/>
    </location>
</feature>
<dbReference type="SUPFAM" id="SSF82171">
    <property type="entry name" value="DPP6 N-terminal domain-like"/>
    <property type="match status" value="1"/>
</dbReference>
<keyword evidence="4" id="KW-1185">Reference proteome</keyword>
<gene>
    <name evidence="3" type="ORF">FNY66_14460</name>
</gene>
<protein>
    <recommendedName>
        <fullName evidence="2">Peptidase C39-like domain-containing protein</fullName>
    </recommendedName>
</protein>
<dbReference type="Pfam" id="PF13529">
    <property type="entry name" value="Peptidase_C39_2"/>
    <property type="match status" value="1"/>
</dbReference>
<dbReference type="OrthoDB" id="1761263at2"/>
<dbReference type="RefSeq" id="WP_150311595.1">
    <property type="nucleotide sequence ID" value="NZ_VMSO01000033.1"/>
</dbReference>
<evidence type="ECO:0000313" key="4">
    <source>
        <dbReference type="Proteomes" id="UP000322025"/>
    </source>
</evidence>
<evidence type="ECO:0000313" key="3">
    <source>
        <dbReference type="EMBL" id="KAA8500267.1"/>
    </source>
</evidence>
<dbReference type="EMBL" id="VMSO01000033">
    <property type="protein sequence ID" value="KAA8500267.1"/>
    <property type="molecule type" value="Genomic_DNA"/>
</dbReference>
<feature type="region of interest" description="Disordered" evidence="1">
    <location>
        <begin position="468"/>
        <end position="495"/>
    </location>
</feature>
<feature type="domain" description="Peptidase C39-like" evidence="2">
    <location>
        <begin position="729"/>
        <end position="798"/>
    </location>
</feature>
<dbReference type="AlphaFoldDB" id="A0A5M9HUH1"/>